<evidence type="ECO:0000256" key="13">
    <source>
        <dbReference type="SAM" id="Phobius"/>
    </source>
</evidence>
<evidence type="ECO:0000256" key="7">
    <source>
        <dbReference type="ARBA" id="ARBA00022801"/>
    </source>
</evidence>
<reference evidence="17 18" key="1">
    <citation type="journal article" date="2015" name="Infect. Genet. Evol.">
        <title>Genomic sequences of six botulinum neurotoxin-producing strains representing three clostridial species illustrate the mobility and diversity of botulinum neurotoxin genes.</title>
        <authorList>
            <person name="Smith T.J."/>
            <person name="Hill K.K."/>
            <person name="Xie G."/>
            <person name="Foley B.T."/>
            <person name="Williamson C.H."/>
            <person name="Foster J.T."/>
            <person name="Johnson S.L."/>
            <person name="Chertkov O."/>
            <person name="Teshima H."/>
            <person name="Gibbons H.S."/>
            <person name="Johnsky L.A."/>
            <person name="Karavis M.A."/>
            <person name="Smith L.A."/>
        </authorList>
    </citation>
    <scope>NUCLEOTIDE SEQUENCE [LARGE SCALE GENOMIC DNA]</scope>
    <source>
        <strain evidence="17 18">CDC 2741</strain>
    </source>
</reference>
<evidence type="ECO:0000259" key="16">
    <source>
        <dbReference type="PROSITE" id="PS50990"/>
    </source>
</evidence>
<dbReference type="GO" id="GO:0016887">
    <property type="term" value="F:ATP hydrolysis activity"/>
    <property type="evidence" value="ECO:0007669"/>
    <property type="project" value="InterPro"/>
</dbReference>
<keyword evidence="7" id="KW-0378">Hydrolase</keyword>
<dbReference type="InterPro" id="IPR005897">
    <property type="entry name" value="Pept_C39_ABC_bacteriocin"/>
</dbReference>
<dbReference type="PANTHER" id="PTHR43394:SF1">
    <property type="entry name" value="ATP-BINDING CASSETTE SUB-FAMILY B MEMBER 10, MITOCHONDRIAL"/>
    <property type="match status" value="1"/>
</dbReference>
<keyword evidence="18" id="KW-1185">Reference proteome</keyword>
<evidence type="ECO:0000313" key="17">
    <source>
        <dbReference type="EMBL" id="KIE45132.1"/>
    </source>
</evidence>
<evidence type="ECO:0000256" key="2">
    <source>
        <dbReference type="ARBA" id="ARBA00022448"/>
    </source>
</evidence>
<dbReference type="CDD" id="cd18570">
    <property type="entry name" value="ABC_6TM_PCAT1_LagD_like"/>
    <property type="match status" value="1"/>
</dbReference>
<dbReference type="InterPro" id="IPR005074">
    <property type="entry name" value="Peptidase_C39"/>
</dbReference>
<dbReference type="SUPFAM" id="SSF52540">
    <property type="entry name" value="P-loop containing nucleoside triphosphate hydrolases"/>
    <property type="match status" value="1"/>
</dbReference>
<dbReference type="InterPro" id="IPR027417">
    <property type="entry name" value="P-loop_NTPase"/>
</dbReference>
<keyword evidence="12 13" id="KW-0472">Membrane</keyword>
<dbReference type="RefSeq" id="WP_039636516.1">
    <property type="nucleotide sequence ID" value="NZ_AYSO01000020.1"/>
</dbReference>
<evidence type="ECO:0000256" key="4">
    <source>
        <dbReference type="ARBA" id="ARBA00022670"/>
    </source>
</evidence>
<dbReference type="PANTHER" id="PTHR43394">
    <property type="entry name" value="ATP-DEPENDENT PERMEASE MDL1, MITOCHONDRIAL"/>
    <property type="match status" value="1"/>
</dbReference>
<evidence type="ECO:0000256" key="12">
    <source>
        <dbReference type="ARBA" id="ARBA00023136"/>
    </source>
</evidence>
<dbReference type="MEROPS" id="C39.001"/>
<dbReference type="OrthoDB" id="9762778at2"/>
<dbReference type="InterPro" id="IPR003593">
    <property type="entry name" value="AAA+_ATPase"/>
</dbReference>
<dbReference type="Pfam" id="PF03412">
    <property type="entry name" value="Peptidase_C39"/>
    <property type="match status" value="1"/>
</dbReference>
<sequence length="740" mass="83492">MKNIFKRYVCIKQHDLKDCGAACIATISKQYGLKIPISKIRETAGTDKQGTSVLGIIKVAEQLGFTAKGVKANKPEDIFSEITLPAIAHVVVHGGLLHYVVIHRIDEKEILIADPGEGIVKYSPEDFFKIWTGILIIMTPTEKFKKGDDTKGLFSRFIHILKPQKRLMMNIFFSSIVLTLLGILGSFYFKFLVDDILTYGIEKTLHIISIGMIILSIFKIVLNGFRSHLLLYLSQNIDIPLMLGYYSHVIQLPMNFFGTREVGEIISRFNDAFHIRDAISGVTLTIMIDTFMVIIGGGILYSQNSTLFGLTIIPLILYGIIVWAFNNNLEKINRETMENNAKLTSYLVESINGIETVKAFNAERQVNLETEKRFVKLLKKVFKNGWINNLQGSLKSGVRAVFGVVILWIGTYKVMKGQLSIGELLTFNSLLAYFLDPIENLINLQPQLQTAKVAAERLGEILDLELEKSKNESRKINPSSLKGSIELKNISFRYGTRQLILEDFTLNINSGEKIALVGESGSGKTTLIKILMNFYQCEKGEVLINGYNIKDINIETLREKIAYISQDIFLFKGTIRENLCFGNESLDFETIVDACKRAKAHGFINDMPLRYETMIEENGDNLSGGQKQRIAIARAILRKPDILIMDEATSSLDSITEKAIEKTMYEFSQNITTIIIAHRLSTIMRCDKIYVMNKGKVIEDGSHDELMKKNGYYYSLWKDQLPSNISYEEVATTEIKGVSS</sequence>
<dbReference type="InterPro" id="IPR036640">
    <property type="entry name" value="ABC1_TM_sf"/>
</dbReference>
<dbReference type="InterPro" id="IPR039421">
    <property type="entry name" value="Type_1_exporter"/>
</dbReference>
<evidence type="ECO:0000256" key="5">
    <source>
        <dbReference type="ARBA" id="ARBA00022692"/>
    </source>
</evidence>
<keyword evidence="10" id="KW-1278">Translocase</keyword>
<dbReference type="InterPro" id="IPR003439">
    <property type="entry name" value="ABC_transporter-like_ATP-bd"/>
</dbReference>
<dbReference type="FunFam" id="3.40.50.300:FF:000287">
    <property type="entry name" value="Multidrug ABC transporter ATP-binding protein"/>
    <property type="match status" value="1"/>
</dbReference>
<dbReference type="Gene3D" id="1.20.1560.10">
    <property type="entry name" value="ABC transporter type 1, transmembrane domain"/>
    <property type="match status" value="1"/>
</dbReference>
<dbReference type="SMART" id="SM00382">
    <property type="entry name" value="AAA"/>
    <property type="match status" value="1"/>
</dbReference>
<evidence type="ECO:0000256" key="3">
    <source>
        <dbReference type="ARBA" id="ARBA00022475"/>
    </source>
</evidence>
<dbReference type="PROSITE" id="PS50990">
    <property type="entry name" value="PEPTIDASE_C39"/>
    <property type="match status" value="1"/>
</dbReference>
<dbReference type="GO" id="GO:0008234">
    <property type="term" value="F:cysteine-type peptidase activity"/>
    <property type="evidence" value="ECO:0007669"/>
    <property type="project" value="UniProtKB-KW"/>
</dbReference>
<feature type="transmembrane region" description="Helical" evidence="13">
    <location>
        <begin position="278"/>
        <end position="301"/>
    </location>
</feature>
<dbReference type="Gene3D" id="3.40.50.300">
    <property type="entry name" value="P-loop containing nucleotide triphosphate hydrolases"/>
    <property type="match status" value="1"/>
</dbReference>
<feature type="domain" description="Peptidase C39" evidence="16">
    <location>
        <begin position="13"/>
        <end position="138"/>
    </location>
</feature>
<keyword evidence="2" id="KW-0813">Transport</keyword>
<comment type="caution">
    <text evidence="17">The sequence shown here is derived from an EMBL/GenBank/DDBJ whole genome shotgun (WGS) entry which is preliminary data.</text>
</comment>
<evidence type="ECO:0000256" key="6">
    <source>
        <dbReference type="ARBA" id="ARBA00022741"/>
    </source>
</evidence>
<dbReference type="EMBL" id="AYSO01000020">
    <property type="protein sequence ID" value="KIE45132.1"/>
    <property type="molecule type" value="Genomic_DNA"/>
</dbReference>
<evidence type="ECO:0000256" key="11">
    <source>
        <dbReference type="ARBA" id="ARBA00022989"/>
    </source>
</evidence>
<evidence type="ECO:0000313" key="18">
    <source>
        <dbReference type="Proteomes" id="UP000031366"/>
    </source>
</evidence>
<keyword evidence="6" id="KW-0547">Nucleotide-binding</keyword>
<dbReference type="NCBIfam" id="TIGR01193">
    <property type="entry name" value="bacteriocin_ABC"/>
    <property type="match status" value="1"/>
</dbReference>
<evidence type="ECO:0000256" key="10">
    <source>
        <dbReference type="ARBA" id="ARBA00022967"/>
    </source>
</evidence>
<comment type="subcellular location">
    <subcellularLocation>
        <location evidence="1">Cell membrane</location>
        <topology evidence="1">Multi-pass membrane protein</topology>
    </subcellularLocation>
</comment>
<keyword evidence="4" id="KW-0645">Protease</keyword>
<accession>A0A0C1QVW2</accession>
<proteinExistence type="predicted"/>
<dbReference type="InterPro" id="IPR011527">
    <property type="entry name" value="ABC1_TM_dom"/>
</dbReference>
<dbReference type="PROSITE" id="PS50893">
    <property type="entry name" value="ABC_TRANSPORTER_2"/>
    <property type="match status" value="1"/>
</dbReference>
<feature type="transmembrane region" description="Helical" evidence="13">
    <location>
        <begin position="171"/>
        <end position="193"/>
    </location>
</feature>
<feature type="domain" description="ABC transporter" evidence="14">
    <location>
        <begin position="485"/>
        <end position="719"/>
    </location>
</feature>
<gene>
    <name evidence="17" type="ORF">U732_584</name>
</gene>
<dbReference type="GO" id="GO:0015421">
    <property type="term" value="F:ABC-type oligopeptide transporter activity"/>
    <property type="evidence" value="ECO:0007669"/>
    <property type="project" value="TreeGrafter"/>
</dbReference>
<dbReference type="CDD" id="cd02418">
    <property type="entry name" value="Peptidase_C39B"/>
    <property type="match status" value="1"/>
</dbReference>
<dbReference type="Pfam" id="PF00664">
    <property type="entry name" value="ABC_membrane"/>
    <property type="match status" value="1"/>
</dbReference>
<keyword evidence="3" id="KW-1003">Cell membrane</keyword>
<dbReference type="STRING" id="29341.RSJ17_05720"/>
<dbReference type="PROSITE" id="PS00211">
    <property type="entry name" value="ABC_TRANSPORTER_1"/>
    <property type="match status" value="1"/>
</dbReference>
<dbReference type="GO" id="GO:0005524">
    <property type="term" value="F:ATP binding"/>
    <property type="evidence" value="ECO:0007669"/>
    <property type="project" value="UniProtKB-KW"/>
</dbReference>
<protein>
    <submittedName>
        <fullName evidence="17">ABC-type bacteriocin transporter family protein</fullName>
    </submittedName>
</protein>
<dbReference type="Gene3D" id="3.90.70.10">
    <property type="entry name" value="Cysteine proteinases"/>
    <property type="match status" value="1"/>
</dbReference>
<evidence type="ECO:0000259" key="14">
    <source>
        <dbReference type="PROSITE" id="PS50893"/>
    </source>
</evidence>
<dbReference type="PROSITE" id="PS50929">
    <property type="entry name" value="ABC_TM1F"/>
    <property type="match status" value="1"/>
</dbReference>
<dbReference type="AlphaFoldDB" id="A0A0C1QVW2"/>
<evidence type="ECO:0000256" key="8">
    <source>
        <dbReference type="ARBA" id="ARBA00022807"/>
    </source>
</evidence>
<evidence type="ECO:0000259" key="15">
    <source>
        <dbReference type="PROSITE" id="PS50929"/>
    </source>
</evidence>
<feature type="transmembrane region" description="Helical" evidence="13">
    <location>
        <begin position="307"/>
        <end position="325"/>
    </location>
</feature>
<evidence type="ECO:0000256" key="1">
    <source>
        <dbReference type="ARBA" id="ARBA00004651"/>
    </source>
</evidence>
<keyword evidence="8" id="KW-0788">Thiol protease</keyword>
<keyword evidence="5 13" id="KW-0812">Transmembrane</keyword>
<dbReference type="SUPFAM" id="SSF90123">
    <property type="entry name" value="ABC transporter transmembrane region"/>
    <property type="match status" value="1"/>
</dbReference>
<name>A0A0C1QVW2_9CLOT</name>
<dbReference type="GO" id="GO:0043214">
    <property type="term" value="F:ABC-type bacteriocin transporter activity"/>
    <property type="evidence" value="ECO:0007669"/>
    <property type="project" value="InterPro"/>
</dbReference>
<evidence type="ECO:0000256" key="9">
    <source>
        <dbReference type="ARBA" id="ARBA00022840"/>
    </source>
</evidence>
<dbReference type="GO" id="GO:0005886">
    <property type="term" value="C:plasma membrane"/>
    <property type="evidence" value="ECO:0007669"/>
    <property type="project" value="UniProtKB-SubCell"/>
</dbReference>
<dbReference type="GO" id="GO:0006508">
    <property type="term" value="P:proteolysis"/>
    <property type="evidence" value="ECO:0007669"/>
    <property type="project" value="UniProtKB-KW"/>
</dbReference>
<keyword evidence="11 13" id="KW-1133">Transmembrane helix</keyword>
<feature type="domain" description="ABC transmembrane type-1" evidence="15">
    <location>
        <begin position="171"/>
        <end position="450"/>
    </location>
</feature>
<dbReference type="Pfam" id="PF00005">
    <property type="entry name" value="ABC_tran"/>
    <property type="match status" value="1"/>
</dbReference>
<feature type="transmembrane region" description="Helical" evidence="13">
    <location>
        <begin position="205"/>
        <end position="225"/>
    </location>
</feature>
<dbReference type="Proteomes" id="UP000031366">
    <property type="component" value="Unassembled WGS sequence"/>
</dbReference>
<organism evidence="17 18">
    <name type="scientific">Clostridium argentinense CDC 2741</name>
    <dbReference type="NCBI Taxonomy" id="1418104"/>
    <lineage>
        <taxon>Bacteria</taxon>
        <taxon>Bacillati</taxon>
        <taxon>Bacillota</taxon>
        <taxon>Clostridia</taxon>
        <taxon>Eubacteriales</taxon>
        <taxon>Clostridiaceae</taxon>
        <taxon>Clostridium</taxon>
    </lineage>
</organism>
<keyword evidence="9" id="KW-0067">ATP-binding</keyword>
<dbReference type="InterPro" id="IPR017871">
    <property type="entry name" value="ABC_transporter-like_CS"/>
</dbReference>